<gene>
    <name evidence="3" type="ORF">PBT88_05030</name>
</gene>
<dbReference type="RefSeq" id="WP_270078127.1">
    <property type="nucleotide sequence ID" value="NZ_CP115174.1"/>
</dbReference>
<dbReference type="EMBL" id="CP115174">
    <property type="protein sequence ID" value="WBO23495.1"/>
    <property type="molecule type" value="Genomic_DNA"/>
</dbReference>
<evidence type="ECO:0000259" key="2">
    <source>
        <dbReference type="Pfam" id="PF01478"/>
    </source>
</evidence>
<proteinExistence type="predicted"/>
<feature type="domain" description="Prepilin type IV endopeptidase peptidase" evidence="2">
    <location>
        <begin position="13"/>
        <end position="115"/>
    </location>
</feature>
<dbReference type="InterPro" id="IPR000045">
    <property type="entry name" value="Prepilin_IV_endopep_pep"/>
</dbReference>
<dbReference type="Proteomes" id="UP001210865">
    <property type="component" value="Chromosome"/>
</dbReference>
<evidence type="ECO:0000313" key="4">
    <source>
        <dbReference type="Proteomes" id="UP001210865"/>
    </source>
</evidence>
<sequence>MQMALIGILTGGLIAALVYAIWTDIRARIIPNPLNAGIALAAPLWWYACGTAPWPGVAIQCAVAAIALLIFMGAFAIGAMGGGDVKLIAALGLWLVPLDFMRMIVWMSIGGGLLTVGMMAWHRLRKNEGKLEIPYGVAIAVATIPILAERYFYQLAR</sequence>
<feature type="transmembrane region" description="Helical" evidence="1">
    <location>
        <begin position="133"/>
        <end position="153"/>
    </location>
</feature>
<accession>A0ABY7NRA0</accession>
<keyword evidence="1" id="KW-0472">Membrane</keyword>
<dbReference type="Gene3D" id="1.20.120.1220">
    <property type="match status" value="1"/>
</dbReference>
<evidence type="ECO:0000313" key="3">
    <source>
        <dbReference type="EMBL" id="WBO23495.1"/>
    </source>
</evidence>
<keyword evidence="1" id="KW-1133">Transmembrane helix</keyword>
<feature type="transmembrane region" description="Helical" evidence="1">
    <location>
        <begin position="100"/>
        <end position="121"/>
    </location>
</feature>
<protein>
    <submittedName>
        <fullName evidence="3">Prepilin peptidase</fullName>
        <ecNumber evidence="3">3.4.23.43</ecNumber>
    </submittedName>
</protein>
<evidence type="ECO:0000256" key="1">
    <source>
        <dbReference type="SAM" id="Phobius"/>
    </source>
</evidence>
<keyword evidence="4" id="KW-1185">Reference proteome</keyword>
<dbReference type="Pfam" id="PF01478">
    <property type="entry name" value="Peptidase_A24"/>
    <property type="match status" value="1"/>
</dbReference>
<reference evidence="3 4" key="1">
    <citation type="submission" date="2022-12" db="EMBL/GenBank/DDBJ databases">
        <title>Sphingomonas abieness sp. nov., an endophytic bacterium isolated from Abies koreana.</title>
        <authorList>
            <person name="Jiang L."/>
            <person name="Lee J."/>
        </authorList>
    </citation>
    <scope>NUCLEOTIDE SEQUENCE [LARGE SCALE GENOMIC DNA]</scope>
    <source>
        <strain evidence="4">PAMB 00755</strain>
    </source>
</reference>
<feature type="transmembrane region" description="Helical" evidence="1">
    <location>
        <begin position="30"/>
        <end position="49"/>
    </location>
</feature>
<dbReference type="GO" id="GO:0004190">
    <property type="term" value="F:aspartic-type endopeptidase activity"/>
    <property type="evidence" value="ECO:0007669"/>
    <property type="project" value="UniProtKB-EC"/>
</dbReference>
<organism evidence="3 4">
    <name type="scientific">Sphingomonas abietis</name>
    <dbReference type="NCBI Taxonomy" id="3012344"/>
    <lineage>
        <taxon>Bacteria</taxon>
        <taxon>Pseudomonadati</taxon>
        <taxon>Pseudomonadota</taxon>
        <taxon>Alphaproteobacteria</taxon>
        <taxon>Sphingomonadales</taxon>
        <taxon>Sphingomonadaceae</taxon>
        <taxon>Sphingomonas</taxon>
    </lineage>
</organism>
<name>A0ABY7NRA0_9SPHN</name>
<feature type="transmembrane region" description="Helical" evidence="1">
    <location>
        <begin position="61"/>
        <end position="80"/>
    </location>
</feature>
<keyword evidence="3" id="KW-0378">Hydrolase</keyword>
<keyword evidence="1" id="KW-0812">Transmembrane</keyword>
<dbReference type="EC" id="3.4.23.43" evidence="3"/>